<dbReference type="Proteomes" id="UP000006727">
    <property type="component" value="Chromosome 9"/>
</dbReference>
<dbReference type="GeneID" id="112286464"/>
<sequence>MGRHSCSHKQKLKKGLWSPEEDEKLVRYISKHGHGCWSAVPKQAGLQRCGKSCRLRWINYLRPDLKRGVFSPAEENLIIDLHAVLGNRWSQIATQLPGRTDNEIKNFWNSCIKKKLRNIGIDPNTHKLATGDSHKNLGGSSRMDPSLEGPFNTSSLLTGAPSSQCPSQAAGLVRFPIHEFKLQSPRMFSSSNMESDGLYNPTRNPHSSPNGSLDDHRNYLEFLKSNSSLGSCKNTFPLSTDNLLERLRLSGEYNGTQLSPTVPLLTTQTGHVSSPFDSGSINSSSLPLPGQDNDLQQDGVKPEPATVVPAAYNPVFWLLQGSERSSQGLVQGSMSNGLQQMLQHSQHYFKSFGDQKGSSTQDKIPKVEMRLDTFTSSSRMAQVVDKGDLSSMTASFHLPQSGSISTQNICPRAPGICTSIDTPYPGSIRTINFKGTHVEGEKSFSSDEIAAAGRHELQYHWDRGSSCASSSTSNNTEISIPGSLFETSTMLWAGGLVEKPDAVEQNQLMLARPCKINQSTVVSVDETCSDHSGGFSLDQSDGDTMMKWCSGEIIPMAEPALNLATAPHGNEQAYSDRQVKVQYAPDEEVAQEEQPFSNSRVSMNWQNIHQSGQEMYDPSEAQLIAPMSPELQRMAAVLDQI</sequence>
<dbReference type="Pfam" id="PF00249">
    <property type="entry name" value="Myb_DNA-binding"/>
    <property type="match status" value="2"/>
</dbReference>
<reference evidence="10 12" key="1">
    <citation type="journal article" date="2008" name="Science">
        <title>The Physcomitrella genome reveals evolutionary insights into the conquest of land by plants.</title>
        <authorList>
            <person name="Rensing S."/>
            <person name="Lang D."/>
            <person name="Zimmer A."/>
            <person name="Terry A."/>
            <person name="Salamov A."/>
            <person name="Shapiro H."/>
            <person name="Nishiyama T."/>
            <person name="Perroud P.-F."/>
            <person name="Lindquist E."/>
            <person name="Kamisugi Y."/>
            <person name="Tanahashi T."/>
            <person name="Sakakibara K."/>
            <person name="Fujita T."/>
            <person name="Oishi K."/>
            <person name="Shin-I T."/>
            <person name="Kuroki Y."/>
            <person name="Toyoda A."/>
            <person name="Suzuki Y."/>
            <person name="Hashimoto A."/>
            <person name="Yamaguchi K."/>
            <person name="Sugano A."/>
            <person name="Kohara Y."/>
            <person name="Fujiyama A."/>
            <person name="Anterola A."/>
            <person name="Aoki S."/>
            <person name="Ashton N."/>
            <person name="Barbazuk W.B."/>
            <person name="Barker E."/>
            <person name="Bennetzen J."/>
            <person name="Bezanilla M."/>
            <person name="Blankenship R."/>
            <person name="Cho S.H."/>
            <person name="Dutcher S."/>
            <person name="Estelle M."/>
            <person name="Fawcett J.A."/>
            <person name="Gundlach H."/>
            <person name="Hanada K."/>
            <person name="Heyl A."/>
            <person name="Hicks K.A."/>
            <person name="Hugh J."/>
            <person name="Lohr M."/>
            <person name="Mayer K."/>
            <person name="Melkozernov A."/>
            <person name="Murata T."/>
            <person name="Nelson D."/>
            <person name="Pils B."/>
            <person name="Prigge M."/>
            <person name="Reiss B."/>
            <person name="Renner T."/>
            <person name="Rombauts S."/>
            <person name="Rushton P."/>
            <person name="Sanderfoot A."/>
            <person name="Schween G."/>
            <person name="Shiu S.-H."/>
            <person name="Stueber K."/>
            <person name="Theodoulou F.L."/>
            <person name="Tu H."/>
            <person name="Van de Peer Y."/>
            <person name="Verrier P.J."/>
            <person name="Waters E."/>
            <person name="Wood A."/>
            <person name="Yang L."/>
            <person name="Cove D."/>
            <person name="Cuming A."/>
            <person name="Hasebe M."/>
            <person name="Lucas S."/>
            <person name="Mishler D.B."/>
            <person name="Reski R."/>
            <person name="Grigoriev I."/>
            <person name="Quatrano R.S."/>
            <person name="Boore J.L."/>
        </authorList>
    </citation>
    <scope>NUCLEOTIDE SEQUENCE [LARGE SCALE GENOMIC DNA]</scope>
    <source>
        <strain evidence="11 12">cv. Gransden 2004</strain>
    </source>
</reference>
<dbReference type="CDD" id="cd00167">
    <property type="entry name" value="SANT"/>
    <property type="match status" value="2"/>
</dbReference>
<dbReference type="SMART" id="SM00717">
    <property type="entry name" value="SANT"/>
    <property type="match status" value="2"/>
</dbReference>
<dbReference type="EnsemblPlants" id="Pp3c9_10290V3.2">
    <property type="protein sequence ID" value="Pp3c9_10290V3.2"/>
    <property type="gene ID" value="Pp3c9_10290"/>
</dbReference>
<feature type="domain" description="HTH myb-type" evidence="9">
    <location>
        <begin position="9"/>
        <end position="65"/>
    </location>
</feature>
<evidence type="ECO:0000259" key="8">
    <source>
        <dbReference type="PROSITE" id="PS50090"/>
    </source>
</evidence>
<evidence type="ECO:0000313" key="11">
    <source>
        <dbReference type="EnsemblPlants" id="Pp3c9_10290V3.1"/>
    </source>
</evidence>
<dbReference type="FunFam" id="1.10.10.60:FF:000140">
    <property type="entry name" value="Myb transcription factor"/>
    <property type="match status" value="1"/>
</dbReference>
<evidence type="ECO:0000256" key="6">
    <source>
        <dbReference type="ARBA" id="ARBA00023242"/>
    </source>
</evidence>
<dbReference type="Gene3D" id="1.10.10.60">
    <property type="entry name" value="Homeodomain-like"/>
    <property type="match status" value="2"/>
</dbReference>
<proteinExistence type="predicted"/>
<dbReference type="OrthoDB" id="2143914at2759"/>
<dbReference type="Gramene" id="Pp3c9_10290V3.1">
    <property type="protein sequence ID" value="Pp3c9_10290V3.1"/>
    <property type="gene ID" value="Pp3c9_10290"/>
</dbReference>
<dbReference type="PROSITE" id="PS50090">
    <property type="entry name" value="MYB_LIKE"/>
    <property type="match status" value="2"/>
</dbReference>
<dbReference type="SUPFAM" id="SSF46689">
    <property type="entry name" value="Homeodomain-like"/>
    <property type="match status" value="1"/>
</dbReference>
<evidence type="ECO:0000313" key="12">
    <source>
        <dbReference type="Proteomes" id="UP000006727"/>
    </source>
</evidence>
<evidence type="ECO:0000256" key="4">
    <source>
        <dbReference type="ARBA" id="ARBA00023125"/>
    </source>
</evidence>
<feature type="region of interest" description="Disordered" evidence="7">
    <location>
        <begin position="126"/>
        <end position="145"/>
    </location>
</feature>
<dbReference type="Gramene" id="Pp3c9_10290V3.2">
    <property type="protein sequence ID" value="Pp3c9_10290V3.2"/>
    <property type="gene ID" value="Pp3c9_10290"/>
</dbReference>
<evidence type="ECO:0000256" key="5">
    <source>
        <dbReference type="ARBA" id="ARBA00023163"/>
    </source>
</evidence>
<keyword evidence="3" id="KW-0805">Transcription regulation</keyword>
<dbReference type="InterPro" id="IPR051953">
    <property type="entry name" value="Plant_SW-associated_TFs"/>
</dbReference>
<dbReference type="GO" id="GO:0005634">
    <property type="term" value="C:nucleus"/>
    <property type="evidence" value="ECO:0000318"/>
    <property type="project" value="GO_Central"/>
</dbReference>
<protein>
    <submittedName>
        <fullName evidence="10 11">Uncharacterized protein</fullName>
    </submittedName>
</protein>
<keyword evidence="12" id="KW-1185">Reference proteome</keyword>
<feature type="region of interest" description="Disordered" evidence="7">
    <location>
        <begin position="191"/>
        <end position="213"/>
    </location>
</feature>
<organism evidence="10">
    <name type="scientific">Physcomitrium patens</name>
    <name type="common">Spreading-leaved earth moss</name>
    <name type="synonym">Physcomitrella patens</name>
    <dbReference type="NCBI Taxonomy" id="3218"/>
    <lineage>
        <taxon>Eukaryota</taxon>
        <taxon>Viridiplantae</taxon>
        <taxon>Streptophyta</taxon>
        <taxon>Embryophyta</taxon>
        <taxon>Bryophyta</taxon>
        <taxon>Bryophytina</taxon>
        <taxon>Bryopsida</taxon>
        <taxon>Funariidae</taxon>
        <taxon>Funariales</taxon>
        <taxon>Funariaceae</taxon>
        <taxon>Physcomitrium</taxon>
    </lineage>
</organism>
<dbReference type="InterPro" id="IPR017930">
    <property type="entry name" value="Myb_dom"/>
</dbReference>
<feature type="domain" description="Myb-like" evidence="8">
    <location>
        <begin position="62"/>
        <end position="112"/>
    </location>
</feature>
<accession>A0A2K1K2P5</accession>
<dbReference type="PANTHER" id="PTHR47997:SF75">
    <property type="entry name" value="MYB DOMAIN PROTEIN 55"/>
    <property type="match status" value="1"/>
</dbReference>
<evidence type="ECO:0000256" key="3">
    <source>
        <dbReference type="ARBA" id="ARBA00023015"/>
    </source>
</evidence>
<feature type="compositionally biased region" description="Polar residues" evidence="7">
    <location>
        <begin position="201"/>
        <end position="211"/>
    </location>
</feature>
<dbReference type="EnsemblPlants" id="Pp3c9_10290V3.1">
    <property type="protein sequence ID" value="Pp3c9_10290V3.1"/>
    <property type="gene ID" value="Pp3c9_10290"/>
</dbReference>
<keyword evidence="6" id="KW-0539">Nucleus</keyword>
<dbReference type="PaxDb" id="3218-PP1S24_48V6.1"/>
<dbReference type="KEGG" id="ppp:112286464"/>
<dbReference type="PANTHER" id="PTHR47997">
    <property type="entry name" value="MYB DOMAIN PROTEIN 55"/>
    <property type="match status" value="1"/>
</dbReference>
<evidence type="ECO:0000259" key="9">
    <source>
        <dbReference type="PROSITE" id="PS51294"/>
    </source>
</evidence>
<gene>
    <name evidence="11" type="primary">LOC112286464</name>
    <name evidence="10" type="ORF">PHYPA_012526</name>
</gene>
<feature type="domain" description="Myb-like" evidence="8">
    <location>
        <begin position="9"/>
        <end position="61"/>
    </location>
</feature>
<dbReference type="GO" id="GO:0000976">
    <property type="term" value="F:transcription cis-regulatory region binding"/>
    <property type="evidence" value="ECO:0000318"/>
    <property type="project" value="GO_Central"/>
</dbReference>
<keyword evidence="4" id="KW-0238">DNA-binding</keyword>
<dbReference type="GO" id="GO:0006355">
    <property type="term" value="P:regulation of DNA-templated transcription"/>
    <property type="evidence" value="ECO:0000318"/>
    <property type="project" value="GO_Central"/>
</dbReference>
<evidence type="ECO:0000256" key="7">
    <source>
        <dbReference type="SAM" id="MobiDB-lite"/>
    </source>
</evidence>
<dbReference type="PROSITE" id="PS51294">
    <property type="entry name" value="HTH_MYB"/>
    <property type="match status" value="2"/>
</dbReference>
<dbReference type="AlphaFoldDB" id="A0A2K1K2P5"/>
<feature type="domain" description="HTH myb-type" evidence="9">
    <location>
        <begin position="66"/>
        <end position="116"/>
    </location>
</feature>
<dbReference type="FunFam" id="1.10.10.60:FF:000047">
    <property type="entry name" value="Myb transcription factor"/>
    <property type="match status" value="1"/>
</dbReference>
<dbReference type="InterPro" id="IPR009057">
    <property type="entry name" value="Homeodomain-like_sf"/>
</dbReference>
<dbReference type="EMBL" id="ABEU02000009">
    <property type="protein sequence ID" value="PNR48053.1"/>
    <property type="molecule type" value="Genomic_DNA"/>
</dbReference>
<name>A0A2K1K2P5_PHYPA</name>
<evidence type="ECO:0000313" key="10">
    <source>
        <dbReference type="EMBL" id="PNR48053.1"/>
    </source>
</evidence>
<keyword evidence="2" id="KW-0677">Repeat</keyword>
<dbReference type="RefSeq" id="XP_024384140.1">
    <property type="nucleotide sequence ID" value="XM_024528372.2"/>
</dbReference>
<keyword evidence="5" id="KW-0804">Transcription</keyword>
<comment type="subcellular location">
    <subcellularLocation>
        <location evidence="1">Nucleus</location>
    </subcellularLocation>
</comment>
<reference evidence="10 12" key="2">
    <citation type="journal article" date="2018" name="Plant J.">
        <title>The Physcomitrella patens chromosome-scale assembly reveals moss genome structure and evolution.</title>
        <authorList>
            <person name="Lang D."/>
            <person name="Ullrich K.K."/>
            <person name="Murat F."/>
            <person name="Fuchs J."/>
            <person name="Jenkins J."/>
            <person name="Haas F.B."/>
            <person name="Piednoel M."/>
            <person name="Gundlach H."/>
            <person name="Van Bel M."/>
            <person name="Meyberg R."/>
            <person name="Vives C."/>
            <person name="Morata J."/>
            <person name="Symeonidi A."/>
            <person name="Hiss M."/>
            <person name="Muchero W."/>
            <person name="Kamisugi Y."/>
            <person name="Saleh O."/>
            <person name="Blanc G."/>
            <person name="Decker E.L."/>
            <person name="van Gessel N."/>
            <person name="Grimwood J."/>
            <person name="Hayes R.D."/>
            <person name="Graham S.W."/>
            <person name="Gunter L.E."/>
            <person name="McDaniel S.F."/>
            <person name="Hoernstein S.N.W."/>
            <person name="Larsson A."/>
            <person name="Li F.W."/>
            <person name="Perroud P.F."/>
            <person name="Phillips J."/>
            <person name="Ranjan P."/>
            <person name="Rokshar D.S."/>
            <person name="Rothfels C.J."/>
            <person name="Schneider L."/>
            <person name="Shu S."/>
            <person name="Stevenson D.W."/>
            <person name="Thummler F."/>
            <person name="Tillich M."/>
            <person name="Villarreal Aguilar J.C."/>
            <person name="Widiez T."/>
            <person name="Wong G.K."/>
            <person name="Wymore A."/>
            <person name="Zhang Y."/>
            <person name="Zimmer A.D."/>
            <person name="Quatrano R.S."/>
            <person name="Mayer K.F.X."/>
            <person name="Goodstein D."/>
            <person name="Casacuberta J.M."/>
            <person name="Vandepoele K."/>
            <person name="Reski R."/>
            <person name="Cuming A.C."/>
            <person name="Tuskan G.A."/>
            <person name="Maumus F."/>
            <person name="Salse J."/>
            <person name="Schmutz J."/>
            <person name="Rensing S.A."/>
        </authorList>
    </citation>
    <scope>NUCLEOTIDE SEQUENCE [LARGE SCALE GENOMIC DNA]</scope>
    <source>
        <strain evidence="11 12">cv. Gransden 2004</strain>
    </source>
</reference>
<evidence type="ECO:0000256" key="2">
    <source>
        <dbReference type="ARBA" id="ARBA00022737"/>
    </source>
</evidence>
<feature type="region of interest" description="Disordered" evidence="7">
    <location>
        <begin position="266"/>
        <end position="286"/>
    </location>
</feature>
<reference evidence="11" key="3">
    <citation type="submission" date="2020-12" db="UniProtKB">
        <authorList>
            <consortium name="EnsemblPlants"/>
        </authorList>
    </citation>
    <scope>IDENTIFICATION</scope>
</reference>
<dbReference type="InterPro" id="IPR001005">
    <property type="entry name" value="SANT/Myb"/>
</dbReference>
<evidence type="ECO:0000256" key="1">
    <source>
        <dbReference type="ARBA" id="ARBA00004123"/>
    </source>
</evidence>